<evidence type="ECO:0000256" key="2">
    <source>
        <dbReference type="SAM" id="SignalP"/>
    </source>
</evidence>
<evidence type="ECO:0000313" key="4">
    <source>
        <dbReference type="Proteomes" id="UP000076532"/>
    </source>
</evidence>
<feature type="region of interest" description="Disordered" evidence="1">
    <location>
        <begin position="173"/>
        <end position="207"/>
    </location>
</feature>
<dbReference type="EMBL" id="KV417971">
    <property type="protein sequence ID" value="KZP03999.1"/>
    <property type="molecule type" value="Genomic_DNA"/>
</dbReference>
<feature type="compositionally biased region" description="Gly residues" evidence="1">
    <location>
        <begin position="191"/>
        <end position="207"/>
    </location>
</feature>
<keyword evidence="2" id="KW-0732">Signal</keyword>
<proteinExistence type="predicted"/>
<gene>
    <name evidence="3" type="ORF">FIBSPDRAFT_878957</name>
</gene>
<reference evidence="3 4" key="1">
    <citation type="journal article" date="2016" name="Mol. Biol. Evol.">
        <title>Comparative Genomics of Early-Diverging Mushroom-Forming Fungi Provides Insights into the Origins of Lignocellulose Decay Capabilities.</title>
        <authorList>
            <person name="Nagy L.G."/>
            <person name="Riley R."/>
            <person name="Tritt A."/>
            <person name="Adam C."/>
            <person name="Daum C."/>
            <person name="Floudas D."/>
            <person name="Sun H."/>
            <person name="Yadav J.S."/>
            <person name="Pangilinan J."/>
            <person name="Larsson K.H."/>
            <person name="Matsuura K."/>
            <person name="Barry K."/>
            <person name="Labutti K."/>
            <person name="Kuo R."/>
            <person name="Ohm R.A."/>
            <person name="Bhattacharya S.S."/>
            <person name="Shirouzu T."/>
            <person name="Yoshinaga Y."/>
            <person name="Martin F.M."/>
            <person name="Grigoriev I.V."/>
            <person name="Hibbett D.S."/>
        </authorList>
    </citation>
    <scope>NUCLEOTIDE SEQUENCE [LARGE SCALE GENOMIC DNA]</scope>
    <source>
        <strain evidence="3 4">CBS 109695</strain>
    </source>
</reference>
<dbReference type="AlphaFoldDB" id="A0A167UJ45"/>
<protein>
    <recommendedName>
        <fullName evidence="5">Extracellular membrane protein CFEM domain-containing protein</fullName>
    </recommendedName>
</protein>
<feature type="compositionally biased region" description="Low complexity" evidence="1">
    <location>
        <begin position="173"/>
        <end position="190"/>
    </location>
</feature>
<accession>A0A167UJ45</accession>
<feature type="chain" id="PRO_5007893038" description="Extracellular membrane protein CFEM domain-containing protein" evidence="2">
    <location>
        <begin position="20"/>
        <end position="207"/>
    </location>
</feature>
<dbReference type="OrthoDB" id="2564568at2759"/>
<name>A0A167UJ45_9AGAM</name>
<feature type="non-terminal residue" evidence="3">
    <location>
        <position position="207"/>
    </location>
</feature>
<feature type="signal peptide" evidence="2">
    <location>
        <begin position="1"/>
        <end position="19"/>
    </location>
</feature>
<evidence type="ECO:0008006" key="5">
    <source>
        <dbReference type="Google" id="ProtNLM"/>
    </source>
</evidence>
<evidence type="ECO:0000313" key="3">
    <source>
        <dbReference type="EMBL" id="KZP03999.1"/>
    </source>
</evidence>
<evidence type="ECO:0000256" key="1">
    <source>
        <dbReference type="SAM" id="MobiDB-lite"/>
    </source>
</evidence>
<organism evidence="3 4">
    <name type="scientific">Athelia psychrophila</name>
    <dbReference type="NCBI Taxonomy" id="1759441"/>
    <lineage>
        <taxon>Eukaryota</taxon>
        <taxon>Fungi</taxon>
        <taxon>Dikarya</taxon>
        <taxon>Basidiomycota</taxon>
        <taxon>Agaricomycotina</taxon>
        <taxon>Agaricomycetes</taxon>
        <taxon>Agaricomycetidae</taxon>
        <taxon>Atheliales</taxon>
        <taxon>Atheliaceae</taxon>
        <taxon>Athelia</taxon>
    </lineage>
</organism>
<keyword evidence="4" id="KW-1185">Reference proteome</keyword>
<dbReference type="Proteomes" id="UP000076532">
    <property type="component" value="Unassembled WGS sequence"/>
</dbReference>
<sequence>MIHFFAAVSFFAVASTVSALSIGDMVPILARNSIVARHHNISTVPAQCTSGCSSIYTTLNACGASGGGGAKCVCTSANGQALEACADCIVGAGAASVGDTVVSEFNTECAARSVSVAAPTASASTGSAVSTASTVSTVSTVSSASAVSTASTVSTVSTVSSASAASGSSAASASSASDASGSAASATATGGASGGSSSGAGSLGSFT</sequence>